<comment type="caution">
    <text evidence="2">The sequence shown here is derived from an EMBL/GenBank/DDBJ whole genome shotgun (WGS) entry which is preliminary data.</text>
</comment>
<feature type="non-terminal residue" evidence="2">
    <location>
        <position position="480"/>
    </location>
</feature>
<dbReference type="Gene3D" id="3.30.559.10">
    <property type="entry name" value="Chloramphenicol acetyltransferase-like domain"/>
    <property type="match status" value="1"/>
</dbReference>
<dbReference type="Proteomes" id="UP000192284">
    <property type="component" value="Unassembled WGS sequence"/>
</dbReference>
<dbReference type="SUPFAM" id="SSF52777">
    <property type="entry name" value="CoA-dependent acyltransferases"/>
    <property type="match status" value="2"/>
</dbReference>
<protein>
    <submittedName>
        <fullName evidence="2">Acyltransferase</fullName>
    </submittedName>
</protein>
<sequence length="480" mass="53227">MIIGGGSASASMEVGLIYDWDPGQGPVVTWAPTPASVTKAQQAPVVAAPPSSMQAAHVRSYIDFTERGLEFSRLVMGSWEIPGKCDIRTMTHVINAHLRRHSTYRNWFEYKDAKTILRHQMANPRDIQFVPVQHGELTQPQWQELVLSTPNPLQWDCFRFGLIQHEDHCTLFAIVDHLHCDPALITGLYVEILANYQALVAGKPPVMLSDTGSHEDFCIREKAFADSMTLDSPEVRKWIEFAENTGGAGPEFPLPLGDQSIPCGGDMMIVPLMDTQQTARFEDGCIAAGARFSGGLFACAALAYYELTGQETYYGLTPVDKRQTPEEYMTMGWFTGILPFTVTVDPNSFEETARAVQASFDENMPLAQVPYDRILELAPWLKKYSSQFFMMNYMDAGLPPLSAVVATALVGTNATAYNDARSPAYLYMSVIRLFDEVSLMISFPNNPIARESVTRYGEILKSVYNRAAAGQYTAPAVHVS</sequence>
<evidence type="ECO:0000259" key="1">
    <source>
        <dbReference type="Pfam" id="PF00668"/>
    </source>
</evidence>
<keyword evidence="3" id="KW-1185">Reference proteome</keyword>
<name>A0A1W9Z5C6_MYCAN</name>
<dbReference type="Gene3D" id="3.30.559.30">
    <property type="entry name" value="Nonribosomal peptide synthetase, condensation domain"/>
    <property type="match status" value="1"/>
</dbReference>
<keyword evidence="2" id="KW-0012">Acyltransferase</keyword>
<dbReference type="AlphaFoldDB" id="A0A1W9Z5C6"/>
<proteinExistence type="predicted"/>
<dbReference type="EMBL" id="MVHE01000189">
    <property type="protein sequence ID" value="ORA07564.1"/>
    <property type="molecule type" value="Genomic_DNA"/>
</dbReference>
<dbReference type="Pfam" id="PF00668">
    <property type="entry name" value="Condensation"/>
    <property type="match status" value="1"/>
</dbReference>
<evidence type="ECO:0000313" key="3">
    <source>
        <dbReference type="Proteomes" id="UP000192284"/>
    </source>
</evidence>
<dbReference type="InterPro" id="IPR023213">
    <property type="entry name" value="CAT-like_dom_sf"/>
</dbReference>
<organism evidence="2 3">
    <name type="scientific">Mycobacterium angelicum</name>
    <dbReference type="NCBI Taxonomy" id="470074"/>
    <lineage>
        <taxon>Bacteria</taxon>
        <taxon>Bacillati</taxon>
        <taxon>Actinomycetota</taxon>
        <taxon>Actinomycetes</taxon>
        <taxon>Mycobacteriales</taxon>
        <taxon>Mycobacteriaceae</taxon>
        <taxon>Mycobacterium</taxon>
    </lineage>
</organism>
<evidence type="ECO:0000313" key="2">
    <source>
        <dbReference type="EMBL" id="ORA07564.1"/>
    </source>
</evidence>
<dbReference type="GO" id="GO:0008610">
    <property type="term" value="P:lipid biosynthetic process"/>
    <property type="evidence" value="ECO:0007669"/>
    <property type="project" value="UniProtKB-ARBA"/>
</dbReference>
<feature type="domain" description="Condensation" evidence="1">
    <location>
        <begin position="80"/>
        <end position="383"/>
    </location>
</feature>
<accession>A0A1W9Z5C6</accession>
<reference evidence="2 3" key="1">
    <citation type="submission" date="2017-02" db="EMBL/GenBank/DDBJ databases">
        <title>The new phylogeny of genus Mycobacterium.</title>
        <authorList>
            <person name="Tortoli E."/>
            <person name="Trovato A."/>
            <person name="Cirillo D.M."/>
        </authorList>
    </citation>
    <scope>NUCLEOTIDE SEQUENCE [LARGE SCALE GENOMIC DNA]</scope>
    <source>
        <strain evidence="2 3">DSM 45057</strain>
    </source>
</reference>
<dbReference type="GO" id="GO:0016746">
    <property type="term" value="F:acyltransferase activity"/>
    <property type="evidence" value="ECO:0007669"/>
    <property type="project" value="UniProtKB-KW"/>
</dbReference>
<dbReference type="InterPro" id="IPR001242">
    <property type="entry name" value="Condensation_dom"/>
</dbReference>
<gene>
    <name evidence="2" type="ORF">BST12_28915</name>
</gene>
<keyword evidence="2" id="KW-0808">Transferase</keyword>
<dbReference type="OrthoDB" id="9123229at2"/>